<sequence>MPRHPTLITCDIPIWHVRWLPPRNPISAYKYRTRSSFDGPRRLRLNMAGNEGEPLSPSKLRSDFMAVVRSRRSAEVPLTVEPAKPVESPVYQAALDPAAFEVMKSCPRAVVDDLEEKLKEENLYLMTEAGEQGRLPVLILSLKGSKLQRRPAIVILHSSYKSKEWLRPLLEALVSSWRNGDTMPFIYDTGFRWAIDNDKWKARVDSIKPLFEEARIDLGKSEIDKEVVDKVWERIAPGLTTQFDAPYTIPVIAPRPQLIINGADDPRCPLMGLDIPVSKAQEAYKSSNCEEIFKLIAEEGIGHRMTTSMVKEASDWFDKFL</sequence>
<organism evidence="1 2">
    <name type="scientific">Acorus calamus</name>
    <name type="common">Sweet flag</name>
    <dbReference type="NCBI Taxonomy" id="4465"/>
    <lineage>
        <taxon>Eukaryota</taxon>
        <taxon>Viridiplantae</taxon>
        <taxon>Streptophyta</taxon>
        <taxon>Embryophyta</taxon>
        <taxon>Tracheophyta</taxon>
        <taxon>Spermatophyta</taxon>
        <taxon>Magnoliopsida</taxon>
        <taxon>Liliopsida</taxon>
        <taxon>Acoraceae</taxon>
        <taxon>Acorus</taxon>
    </lineage>
</organism>
<dbReference type="AlphaFoldDB" id="A0AAV9EN06"/>
<dbReference type="PANTHER" id="PTHR47381:SF3">
    <property type="entry name" value="ALPHA_BETA-HYDROLASES SUPERFAMILY PROTEIN"/>
    <property type="match status" value="1"/>
</dbReference>
<accession>A0AAV9EN06</accession>
<dbReference type="EMBL" id="JAUJYO010000006">
    <property type="protein sequence ID" value="KAK1314884.1"/>
    <property type="molecule type" value="Genomic_DNA"/>
</dbReference>
<evidence type="ECO:0000313" key="1">
    <source>
        <dbReference type="EMBL" id="KAK1314884.1"/>
    </source>
</evidence>
<dbReference type="Proteomes" id="UP001180020">
    <property type="component" value="Unassembled WGS sequence"/>
</dbReference>
<comment type="caution">
    <text evidence="1">The sequence shown here is derived from an EMBL/GenBank/DDBJ whole genome shotgun (WGS) entry which is preliminary data.</text>
</comment>
<dbReference type="PANTHER" id="PTHR47381">
    <property type="entry name" value="ALPHA/BETA-HYDROLASES SUPERFAMILY PROTEIN"/>
    <property type="match status" value="1"/>
</dbReference>
<reference evidence="1" key="2">
    <citation type="submission" date="2023-06" db="EMBL/GenBank/DDBJ databases">
        <authorList>
            <person name="Ma L."/>
            <person name="Liu K.-W."/>
            <person name="Li Z."/>
            <person name="Hsiao Y.-Y."/>
            <person name="Qi Y."/>
            <person name="Fu T."/>
            <person name="Tang G."/>
            <person name="Zhang D."/>
            <person name="Sun W.-H."/>
            <person name="Liu D.-K."/>
            <person name="Li Y."/>
            <person name="Chen G.-Z."/>
            <person name="Liu X.-D."/>
            <person name="Liao X.-Y."/>
            <person name="Jiang Y.-T."/>
            <person name="Yu X."/>
            <person name="Hao Y."/>
            <person name="Huang J."/>
            <person name="Zhao X.-W."/>
            <person name="Ke S."/>
            <person name="Chen Y.-Y."/>
            <person name="Wu W.-L."/>
            <person name="Hsu J.-L."/>
            <person name="Lin Y.-F."/>
            <person name="Huang M.-D."/>
            <person name="Li C.-Y."/>
            <person name="Huang L."/>
            <person name="Wang Z.-W."/>
            <person name="Zhao X."/>
            <person name="Zhong W.-Y."/>
            <person name="Peng D.-H."/>
            <person name="Ahmad S."/>
            <person name="Lan S."/>
            <person name="Zhang J.-S."/>
            <person name="Tsai W.-C."/>
            <person name="Van De Peer Y."/>
            <person name="Liu Z.-J."/>
        </authorList>
    </citation>
    <scope>NUCLEOTIDE SEQUENCE</scope>
    <source>
        <strain evidence="1">CP</strain>
        <tissue evidence="1">Leaves</tissue>
    </source>
</reference>
<name>A0AAV9EN06_ACOCL</name>
<protein>
    <submittedName>
        <fullName evidence="1">Uncharacterized protein</fullName>
    </submittedName>
</protein>
<reference evidence="1" key="1">
    <citation type="journal article" date="2023" name="Nat. Commun.">
        <title>Diploid and tetraploid genomes of Acorus and the evolution of monocots.</title>
        <authorList>
            <person name="Ma L."/>
            <person name="Liu K.W."/>
            <person name="Li Z."/>
            <person name="Hsiao Y.Y."/>
            <person name="Qi Y."/>
            <person name="Fu T."/>
            <person name="Tang G.D."/>
            <person name="Zhang D."/>
            <person name="Sun W.H."/>
            <person name="Liu D.K."/>
            <person name="Li Y."/>
            <person name="Chen G.Z."/>
            <person name="Liu X.D."/>
            <person name="Liao X.Y."/>
            <person name="Jiang Y.T."/>
            <person name="Yu X."/>
            <person name="Hao Y."/>
            <person name="Huang J."/>
            <person name="Zhao X.W."/>
            <person name="Ke S."/>
            <person name="Chen Y.Y."/>
            <person name="Wu W.L."/>
            <person name="Hsu J.L."/>
            <person name="Lin Y.F."/>
            <person name="Huang M.D."/>
            <person name="Li C.Y."/>
            <person name="Huang L."/>
            <person name="Wang Z.W."/>
            <person name="Zhao X."/>
            <person name="Zhong W.Y."/>
            <person name="Peng D.H."/>
            <person name="Ahmad S."/>
            <person name="Lan S."/>
            <person name="Zhang J.S."/>
            <person name="Tsai W.C."/>
            <person name="Van de Peer Y."/>
            <person name="Liu Z.J."/>
        </authorList>
    </citation>
    <scope>NUCLEOTIDE SEQUENCE</scope>
    <source>
        <strain evidence="1">CP</strain>
    </source>
</reference>
<dbReference type="InterPro" id="IPR029058">
    <property type="entry name" value="AB_hydrolase_fold"/>
</dbReference>
<dbReference type="Gene3D" id="3.40.50.1820">
    <property type="entry name" value="alpha/beta hydrolase"/>
    <property type="match status" value="1"/>
</dbReference>
<keyword evidence="2" id="KW-1185">Reference proteome</keyword>
<evidence type="ECO:0000313" key="2">
    <source>
        <dbReference type="Proteomes" id="UP001180020"/>
    </source>
</evidence>
<gene>
    <name evidence="1" type="ORF">QJS10_CPA06g00697</name>
</gene>
<proteinExistence type="predicted"/>